<proteinExistence type="predicted"/>
<dbReference type="AlphaFoldDB" id="A0AA86UMY2"/>
<dbReference type="EMBL" id="CATOUU010000889">
    <property type="protein sequence ID" value="CAI9957611.1"/>
    <property type="molecule type" value="Genomic_DNA"/>
</dbReference>
<reference evidence="2 3" key="2">
    <citation type="submission" date="2024-07" db="EMBL/GenBank/DDBJ databases">
        <authorList>
            <person name="Akdeniz Z."/>
        </authorList>
    </citation>
    <scope>NUCLEOTIDE SEQUENCE [LARGE SCALE GENOMIC DNA]</scope>
</reference>
<organism evidence="1">
    <name type="scientific">Hexamita inflata</name>
    <dbReference type="NCBI Taxonomy" id="28002"/>
    <lineage>
        <taxon>Eukaryota</taxon>
        <taxon>Metamonada</taxon>
        <taxon>Diplomonadida</taxon>
        <taxon>Hexamitidae</taxon>
        <taxon>Hexamitinae</taxon>
        <taxon>Hexamita</taxon>
    </lineage>
</organism>
<protein>
    <submittedName>
        <fullName evidence="1">Lipocalin family conserved site</fullName>
    </submittedName>
    <submittedName>
        <fullName evidence="2">Lipocalin_family conserved site</fullName>
    </submittedName>
</protein>
<reference evidence="1" key="1">
    <citation type="submission" date="2023-06" db="EMBL/GenBank/DDBJ databases">
        <authorList>
            <person name="Kurt Z."/>
        </authorList>
    </citation>
    <scope>NUCLEOTIDE SEQUENCE</scope>
</reference>
<evidence type="ECO:0000313" key="2">
    <source>
        <dbReference type="EMBL" id="CAL6005320.1"/>
    </source>
</evidence>
<accession>A0AA86UMY2</accession>
<dbReference type="PROSITE" id="PS00213">
    <property type="entry name" value="LIPOCALIN"/>
    <property type="match status" value="1"/>
</dbReference>
<name>A0AA86UMY2_9EUKA</name>
<dbReference type="Proteomes" id="UP001642409">
    <property type="component" value="Unassembled WGS sequence"/>
</dbReference>
<comment type="caution">
    <text evidence="1">The sequence shown here is derived from an EMBL/GenBank/DDBJ whole genome shotgun (WGS) entry which is preliminary data.</text>
</comment>
<dbReference type="EMBL" id="CAXDID020000050">
    <property type="protein sequence ID" value="CAL6005320.1"/>
    <property type="molecule type" value="Genomic_DNA"/>
</dbReference>
<evidence type="ECO:0000313" key="1">
    <source>
        <dbReference type="EMBL" id="CAI9957611.1"/>
    </source>
</evidence>
<keyword evidence="3" id="KW-1185">Reference proteome</keyword>
<evidence type="ECO:0000313" key="3">
    <source>
        <dbReference type="Proteomes" id="UP001642409"/>
    </source>
</evidence>
<dbReference type="InterPro" id="IPR022272">
    <property type="entry name" value="Lipocalin_CS"/>
</dbReference>
<gene>
    <name evidence="2" type="ORF">HINF_LOCUS19315</name>
    <name evidence="1" type="ORF">HINF_LOCUS45256</name>
</gene>
<sequence>MPFVVTTNQTYLEIEWAENLDAQELNIQNIHDSYSFINLAGCNSEQQFPYYEILNRAQSLRISEATIDLSKIKGHVNNFTINHCYCINDFTAECIISCLYLEDAQVQVSQLLLAQINQLEVQMSTCSKFDIYNCQQLNCKLHYIMLSEFKIELNKLKGTWTSVNFSNCTFTEQVDNNEFKASTIELVATESNVQNNFECLENIACDQFYMLVQQGAAENYQIINLSLKNENNQKRNLSAQLYNSISDLNAIQSLWQSLSFNNCLLKGDPKTYGSKFSKSVIDLKIGGECKQIDFSALYGIDTTLNINLFNFQVDLKSINICRPRVLKVSACETNISELVGTWHSLHLISCSFQKCDGVIAPLSIIADKIEINSFDYNYCQYFDTKQLIISKTAVVGALPSVIQLQIRDSTVNITDVNRTITHLTLSCSKVLKFSVLDLKKLESIDLNSIQKTDPAFSTKQAVISYLGIKKKNRSIIKKLQGIHTNQKNRQNIKLSYLSNLKTFSICSLFQPLELFLKLSDE</sequence>